<organism evidence="1 2">
    <name type="scientific">Paenibacillus soyae</name>
    <dbReference type="NCBI Taxonomy" id="2969249"/>
    <lineage>
        <taxon>Bacteria</taxon>
        <taxon>Bacillati</taxon>
        <taxon>Bacillota</taxon>
        <taxon>Bacilli</taxon>
        <taxon>Bacillales</taxon>
        <taxon>Paenibacillaceae</taxon>
        <taxon>Paenibacillus</taxon>
    </lineage>
</organism>
<protein>
    <submittedName>
        <fullName evidence="1">HEAT repeat domain-containing protein</fullName>
    </submittedName>
</protein>
<dbReference type="AlphaFoldDB" id="A0A9X2S8N8"/>
<evidence type="ECO:0000313" key="1">
    <source>
        <dbReference type="EMBL" id="MCR2804276.1"/>
    </source>
</evidence>
<proteinExistence type="predicted"/>
<dbReference type="Proteomes" id="UP001141950">
    <property type="component" value="Unassembled WGS sequence"/>
</dbReference>
<gene>
    <name evidence="1" type="ORF">NQZ67_10320</name>
</gene>
<sequence length="378" mass="43019">MSQDLNGMGRFHLQNDSYGIAAFYFHRAIRQQPSTGSAWNGLVLSLGLMRREADTQTVLARFALSPQLPFDKQLVPSAFMMYRNHPQAMAAWARAMAGRSNVSAEERQGFTAMAEDIDEQYGKLVAERGEEALKREGMMTLEELAARVTELDLIMQGQADALVARAEQWLKDESTALTAIRMLSLLPEPRSERLLRRTCRDESLPGKMRTHALLALRWMGVREKVRLHKLGESFVVDLSDPKPELTISVPSAYKPALDRMHLWIAKEQGMVTHEEYESFASTEELELPQPLAEKVKAADLPGHLQEVVHTVIRSAYDEYYPVVPFIREYRSWGNAFLIIMKEYVEGNGMKWTYGELEQDDTAALHRNWLLSAVSDFQQ</sequence>
<accession>A0A9X2S8N8</accession>
<comment type="caution">
    <text evidence="1">The sequence shown here is derived from an EMBL/GenBank/DDBJ whole genome shotgun (WGS) entry which is preliminary data.</text>
</comment>
<dbReference type="RefSeq" id="WP_257445185.1">
    <property type="nucleotide sequence ID" value="NZ_JANIPJ010000006.1"/>
</dbReference>
<reference evidence="1" key="1">
    <citation type="submission" date="2022-08" db="EMBL/GenBank/DDBJ databases">
        <title>The genomic sequence of strain Paenibacillus sp. SCIV0701.</title>
        <authorList>
            <person name="Zhao H."/>
        </authorList>
    </citation>
    <scope>NUCLEOTIDE SEQUENCE</scope>
    <source>
        <strain evidence="1">SCIV0701</strain>
    </source>
</reference>
<evidence type="ECO:0000313" key="2">
    <source>
        <dbReference type="Proteomes" id="UP001141950"/>
    </source>
</evidence>
<dbReference type="EMBL" id="JANIPJ010000006">
    <property type="protein sequence ID" value="MCR2804276.1"/>
    <property type="molecule type" value="Genomic_DNA"/>
</dbReference>
<keyword evidence="2" id="KW-1185">Reference proteome</keyword>
<name>A0A9X2S8N8_9BACL</name>